<dbReference type="AlphaFoldDB" id="A0A803NSS1"/>
<evidence type="ECO:0000313" key="2">
    <source>
        <dbReference type="EnsemblPlants" id="cds.evm.model.02.1229"/>
    </source>
</evidence>
<feature type="compositionally biased region" description="Basic and acidic residues" evidence="1">
    <location>
        <begin position="44"/>
        <end position="54"/>
    </location>
</feature>
<proteinExistence type="predicted"/>
<reference evidence="2" key="1">
    <citation type="submission" date="2018-11" db="EMBL/GenBank/DDBJ databases">
        <authorList>
            <person name="Grassa J C."/>
        </authorList>
    </citation>
    <scope>NUCLEOTIDE SEQUENCE [LARGE SCALE GENOMIC DNA]</scope>
</reference>
<feature type="region of interest" description="Disordered" evidence="1">
    <location>
        <begin position="44"/>
        <end position="93"/>
    </location>
</feature>
<organism evidence="2 3">
    <name type="scientific">Cannabis sativa</name>
    <name type="common">Hemp</name>
    <name type="synonym">Marijuana</name>
    <dbReference type="NCBI Taxonomy" id="3483"/>
    <lineage>
        <taxon>Eukaryota</taxon>
        <taxon>Viridiplantae</taxon>
        <taxon>Streptophyta</taxon>
        <taxon>Embryophyta</taxon>
        <taxon>Tracheophyta</taxon>
        <taxon>Spermatophyta</taxon>
        <taxon>Magnoliopsida</taxon>
        <taxon>eudicotyledons</taxon>
        <taxon>Gunneridae</taxon>
        <taxon>Pentapetalae</taxon>
        <taxon>rosids</taxon>
        <taxon>fabids</taxon>
        <taxon>Rosales</taxon>
        <taxon>Cannabaceae</taxon>
        <taxon>Cannabis</taxon>
    </lineage>
</organism>
<dbReference type="EnsemblPlants" id="evm.model.02.1229">
    <property type="protein sequence ID" value="cds.evm.model.02.1229"/>
    <property type="gene ID" value="evm.TU.02.1229"/>
</dbReference>
<evidence type="ECO:0000256" key="1">
    <source>
        <dbReference type="SAM" id="MobiDB-lite"/>
    </source>
</evidence>
<keyword evidence="3" id="KW-1185">Reference proteome</keyword>
<name>A0A803NSS1_CANSA</name>
<accession>A0A803NSS1</accession>
<evidence type="ECO:0000313" key="3">
    <source>
        <dbReference type="Proteomes" id="UP000596661"/>
    </source>
</evidence>
<sequence>METLVTLLWMMYILQSRRRQESMEIHQKQSFVLLKRLNAIKEYVDENPINRDREEDPENEDLEDDRKEKEDEGYYYEPDPAALRWPKNSPKPS</sequence>
<protein>
    <submittedName>
        <fullName evidence="2">Uncharacterized protein</fullName>
    </submittedName>
</protein>
<dbReference type="Proteomes" id="UP000596661">
    <property type="component" value="Chromosome 2"/>
</dbReference>
<dbReference type="Gramene" id="evm.model.02.1229">
    <property type="protein sequence ID" value="cds.evm.model.02.1229"/>
    <property type="gene ID" value="evm.TU.02.1229"/>
</dbReference>
<dbReference type="EMBL" id="UZAU01000168">
    <property type="status" value="NOT_ANNOTATED_CDS"/>
    <property type="molecule type" value="Genomic_DNA"/>
</dbReference>
<reference evidence="2" key="2">
    <citation type="submission" date="2021-03" db="UniProtKB">
        <authorList>
            <consortium name="EnsemblPlants"/>
        </authorList>
    </citation>
    <scope>IDENTIFICATION</scope>
</reference>